<dbReference type="EMBL" id="ARYI01000001">
    <property type="protein sequence ID" value="KCZ96290.1"/>
    <property type="molecule type" value="Genomic_DNA"/>
</dbReference>
<evidence type="ECO:0000313" key="8">
    <source>
        <dbReference type="Proteomes" id="UP000025061"/>
    </source>
</evidence>
<evidence type="ECO:0000313" key="7">
    <source>
        <dbReference type="EMBL" id="KCZ96290.1"/>
    </source>
</evidence>
<reference evidence="7 8" key="1">
    <citation type="submission" date="2013-04" db="EMBL/GenBank/DDBJ databases">
        <title>Hyphomonas hirschiana VP5 Genome Sequencing.</title>
        <authorList>
            <person name="Lai Q."/>
            <person name="Shao Z."/>
        </authorList>
    </citation>
    <scope>NUCLEOTIDE SEQUENCE [LARGE SCALE GENOMIC DNA]</scope>
    <source>
        <strain evidence="7 8">VP5</strain>
    </source>
</reference>
<keyword evidence="8" id="KW-1185">Reference proteome</keyword>
<feature type="transmembrane region" description="Helical" evidence="5">
    <location>
        <begin position="88"/>
        <end position="107"/>
    </location>
</feature>
<name>A0A059G041_9PROT</name>
<feature type="transmembrane region" description="Helical" evidence="5">
    <location>
        <begin position="211"/>
        <end position="232"/>
    </location>
</feature>
<comment type="subcellular location">
    <subcellularLocation>
        <location evidence="1">Membrane</location>
        <topology evidence="1">Multi-pass membrane protein</topology>
    </subcellularLocation>
</comment>
<dbReference type="InterPro" id="IPR009915">
    <property type="entry name" value="NnrU_dom"/>
</dbReference>
<gene>
    <name evidence="7" type="ORF">HHI_01385</name>
</gene>
<evidence type="ECO:0000256" key="5">
    <source>
        <dbReference type="SAM" id="Phobius"/>
    </source>
</evidence>
<accession>A0A059G041</accession>
<evidence type="ECO:0000256" key="4">
    <source>
        <dbReference type="ARBA" id="ARBA00023136"/>
    </source>
</evidence>
<evidence type="ECO:0000256" key="1">
    <source>
        <dbReference type="ARBA" id="ARBA00004141"/>
    </source>
</evidence>
<evidence type="ECO:0000256" key="3">
    <source>
        <dbReference type="ARBA" id="ARBA00022989"/>
    </source>
</evidence>
<keyword evidence="2 5" id="KW-0812">Transmembrane</keyword>
<keyword evidence="3 5" id="KW-1133">Transmembrane helix</keyword>
<dbReference type="GO" id="GO:0016020">
    <property type="term" value="C:membrane"/>
    <property type="evidence" value="ECO:0007669"/>
    <property type="project" value="UniProtKB-SubCell"/>
</dbReference>
<organism evidence="7 8">
    <name type="scientific">Hyphomonas hirschiana VP5</name>
    <dbReference type="NCBI Taxonomy" id="1280951"/>
    <lineage>
        <taxon>Bacteria</taxon>
        <taxon>Pseudomonadati</taxon>
        <taxon>Pseudomonadota</taxon>
        <taxon>Alphaproteobacteria</taxon>
        <taxon>Hyphomonadales</taxon>
        <taxon>Hyphomonadaceae</taxon>
        <taxon>Hyphomonas</taxon>
    </lineage>
</organism>
<keyword evidence="4 5" id="KW-0472">Membrane</keyword>
<dbReference type="Pfam" id="PF07298">
    <property type="entry name" value="NnrU"/>
    <property type="match status" value="1"/>
</dbReference>
<dbReference type="PATRIC" id="fig|1280951.3.peg.278"/>
<dbReference type="AlphaFoldDB" id="A0A059G041"/>
<feature type="transmembrane region" description="Helical" evidence="5">
    <location>
        <begin position="119"/>
        <end position="139"/>
    </location>
</feature>
<evidence type="ECO:0000256" key="2">
    <source>
        <dbReference type="ARBA" id="ARBA00022692"/>
    </source>
</evidence>
<evidence type="ECO:0000259" key="6">
    <source>
        <dbReference type="Pfam" id="PF07298"/>
    </source>
</evidence>
<feature type="domain" description="NnrU" evidence="6">
    <location>
        <begin position="51"/>
        <end position="236"/>
    </location>
</feature>
<feature type="transmembrane region" description="Helical" evidence="5">
    <location>
        <begin position="47"/>
        <end position="67"/>
    </location>
</feature>
<sequence>MSCFFLGAVERMGEDMISGSLLVFRPPGFPGSPKSSYNCENRRGGTAMTYLILGLIIFFGAHLFSAFRSRAPGRDIREKLGYGPYMGLYTLVSAVGLGLFLWGFGAMRPAPILYTPPAGLAHLNLVLMLPALILLAAAYTPTGRIRKAVKHPMLVAVKIWAFGHLLANGELNSVILFGSFLGYAVIDRIALKKRGDNGPAPDAPVSAMGDIAAVGIGVAAYLFLLFWFHPILTGMPALPA</sequence>
<feature type="transmembrane region" description="Helical" evidence="5">
    <location>
        <begin position="173"/>
        <end position="191"/>
    </location>
</feature>
<proteinExistence type="predicted"/>
<dbReference type="Proteomes" id="UP000025061">
    <property type="component" value="Unassembled WGS sequence"/>
</dbReference>
<comment type="caution">
    <text evidence="7">The sequence shown here is derived from an EMBL/GenBank/DDBJ whole genome shotgun (WGS) entry which is preliminary data.</text>
</comment>
<protein>
    <submittedName>
        <fullName evidence="7">NnrU family protein</fullName>
    </submittedName>
</protein>